<feature type="transmembrane region" description="Helical" evidence="1">
    <location>
        <begin position="405"/>
        <end position="423"/>
    </location>
</feature>
<dbReference type="EMBL" id="VIGC01000007">
    <property type="protein sequence ID" value="TQE96611.1"/>
    <property type="molecule type" value="Genomic_DNA"/>
</dbReference>
<feature type="transmembrane region" description="Helical" evidence="1">
    <location>
        <begin position="96"/>
        <end position="114"/>
    </location>
</feature>
<dbReference type="InParanoid" id="A0A540VIR4"/>
<feature type="transmembrane region" description="Helical" evidence="1">
    <location>
        <begin position="67"/>
        <end position="90"/>
    </location>
</feature>
<dbReference type="PANTHER" id="PTHR23526">
    <property type="entry name" value="INTEGRAL MEMBRANE TRANSPORT PROTEIN-RELATED"/>
    <property type="match status" value="1"/>
</dbReference>
<dbReference type="Proteomes" id="UP000317371">
    <property type="component" value="Unassembled WGS sequence"/>
</dbReference>
<dbReference type="InterPro" id="IPR004155">
    <property type="entry name" value="PBS_lyase_HEAT"/>
</dbReference>
<dbReference type="Pfam" id="PF07690">
    <property type="entry name" value="MFS_1"/>
    <property type="match status" value="1"/>
</dbReference>
<evidence type="ECO:0000313" key="3">
    <source>
        <dbReference type="Proteomes" id="UP000317371"/>
    </source>
</evidence>
<organism evidence="2 3">
    <name type="scientific">Litorilinea aerophila</name>
    <dbReference type="NCBI Taxonomy" id="1204385"/>
    <lineage>
        <taxon>Bacteria</taxon>
        <taxon>Bacillati</taxon>
        <taxon>Chloroflexota</taxon>
        <taxon>Caldilineae</taxon>
        <taxon>Caldilineales</taxon>
        <taxon>Caldilineaceae</taxon>
        <taxon>Litorilinea</taxon>
    </lineage>
</organism>
<feature type="transmembrane region" description="Helical" evidence="1">
    <location>
        <begin position="443"/>
        <end position="462"/>
    </location>
</feature>
<name>A0A540VIR4_9CHLR</name>
<accession>A0A540VIR4</accession>
<dbReference type="OrthoDB" id="3464935at2"/>
<dbReference type="SMART" id="SM00567">
    <property type="entry name" value="EZ_HEAT"/>
    <property type="match status" value="5"/>
</dbReference>
<feature type="transmembrane region" description="Helical" evidence="1">
    <location>
        <begin position="363"/>
        <end position="384"/>
    </location>
</feature>
<evidence type="ECO:0000256" key="1">
    <source>
        <dbReference type="SAM" id="Phobius"/>
    </source>
</evidence>
<feature type="transmembrane region" description="Helical" evidence="1">
    <location>
        <begin position="223"/>
        <end position="246"/>
    </location>
</feature>
<proteinExistence type="predicted"/>
<feature type="transmembrane region" description="Helical" evidence="1">
    <location>
        <begin position="273"/>
        <end position="297"/>
    </location>
</feature>
<dbReference type="AlphaFoldDB" id="A0A540VIR4"/>
<dbReference type="Gene3D" id="1.25.10.10">
    <property type="entry name" value="Leucine-rich Repeat Variant"/>
    <property type="match status" value="1"/>
</dbReference>
<reference evidence="2 3" key="1">
    <citation type="submission" date="2019-06" db="EMBL/GenBank/DDBJ databases">
        <title>Genome sequence of Litorilinea aerophila BAA-2444.</title>
        <authorList>
            <person name="Maclea K.S."/>
            <person name="Maurais E.G."/>
            <person name="Iannazzi L.C."/>
        </authorList>
    </citation>
    <scope>NUCLEOTIDE SEQUENCE [LARGE SCALE GENOMIC DNA]</scope>
    <source>
        <strain evidence="2 3">ATCC BAA-2444</strain>
    </source>
</reference>
<dbReference type="SUPFAM" id="SSF103473">
    <property type="entry name" value="MFS general substrate transporter"/>
    <property type="match status" value="1"/>
</dbReference>
<dbReference type="InterPro" id="IPR011701">
    <property type="entry name" value="MFS"/>
</dbReference>
<keyword evidence="1" id="KW-1133">Transmembrane helix</keyword>
<feature type="transmembrane region" description="Helical" evidence="1">
    <location>
        <begin position="199"/>
        <end position="217"/>
    </location>
</feature>
<feature type="transmembrane region" description="Helical" evidence="1">
    <location>
        <begin position="126"/>
        <end position="147"/>
    </location>
</feature>
<dbReference type="InterPro" id="IPR036259">
    <property type="entry name" value="MFS_trans_sf"/>
</dbReference>
<dbReference type="InterPro" id="IPR016024">
    <property type="entry name" value="ARM-type_fold"/>
</dbReference>
<comment type="caution">
    <text evidence="2">The sequence shown here is derived from an EMBL/GenBank/DDBJ whole genome shotgun (WGS) entry which is preliminary data.</text>
</comment>
<sequence>MCPPSGGIWGEPAGIFASRLAPVAPLPHPTLIACRPPGPAGWYEPMSTEPTTVEKLRGLRWSIISNAMNTVFVQFTFFGSVFVLFLDALGLSKTQMGFLLSLLPFFGLVALFVAPAVERFGYKRTYLTFFGVRNVAAAGLLLTPWVLSHYGSQAALLYVAVIVALFAMLRAVGVTASFPWVQEYVPNNVRGKYTATNNIFTTLTGFVAVTVAGFVLARTQGLTGFMILIGAGVVFGLISVAFAALIPGGAPRADQSREGTGRDLGTAIRDRDFLAYLAGVGLLTLVTVPLGSFLPLFMQEQVGLDASKVVWLQTGTLLGSLLSSYLWGWAADRYGSIPVTLYGLSLRALLPICWMLMPRHSDWSLHVALGIALLQGIADMGWGIGSGRLLYVRIVPPDKRTDYMALYYAWIGIVGGVSQLMGGRILDYTQGLSGQFFFLPVDPFLPLFLAGVVLPMVSFLLLRSVHEEAGVGMGEFAGIFLRGNPFLAMSSMIRYHLAKDEHATVLMTERLGQAKSPLTVEELLEALADPRFNVRFEAIISIARMVPDPRLTAALIQILEGTELALTVVAAWALGRIGDPAAIPALRRALDSDYRSVRAHSARALGALGDREIAPLLLERLLHEEDKGLQMAYASALGNLQAVEATGPLLQLLDTMANEGARLELALSLGRIVGEEHNFIQLVRQVRGDAGTAMAQAVASLKRRVEKRVNAGLPAALDACADLLARNNLAAGTRQLAQILERLPTDSLHPWSVAILAECRVHLAQDGADRMEYAILALHVLQVDWLQ</sequence>
<keyword evidence="3" id="KW-1185">Reference proteome</keyword>
<protein>
    <submittedName>
        <fullName evidence="2">MFS transporter</fullName>
    </submittedName>
</protein>
<dbReference type="Gene3D" id="1.20.1250.20">
    <property type="entry name" value="MFS general substrate transporter like domains"/>
    <property type="match status" value="2"/>
</dbReference>
<feature type="transmembrane region" description="Helical" evidence="1">
    <location>
        <begin position="309"/>
        <end position="327"/>
    </location>
</feature>
<feature type="transmembrane region" description="Helical" evidence="1">
    <location>
        <begin position="339"/>
        <end position="357"/>
    </location>
</feature>
<keyword evidence="1" id="KW-0812">Transmembrane</keyword>
<dbReference type="Pfam" id="PF13646">
    <property type="entry name" value="HEAT_2"/>
    <property type="match status" value="1"/>
</dbReference>
<dbReference type="GO" id="GO:0022857">
    <property type="term" value="F:transmembrane transporter activity"/>
    <property type="evidence" value="ECO:0007669"/>
    <property type="project" value="InterPro"/>
</dbReference>
<dbReference type="InterPro" id="IPR052528">
    <property type="entry name" value="Sugar_transport-like"/>
</dbReference>
<dbReference type="PANTHER" id="PTHR23526:SF2">
    <property type="entry name" value="MAJOR FACILITATOR SUPERFAMILY (MFS) PROFILE DOMAIN-CONTAINING PROTEIN"/>
    <property type="match status" value="1"/>
</dbReference>
<feature type="transmembrane region" description="Helical" evidence="1">
    <location>
        <begin position="153"/>
        <end position="178"/>
    </location>
</feature>
<keyword evidence="1" id="KW-0472">Membrane</keyword>
<dbReference type="InterPro" id="IPR011989">
    <property type="entry name" value="ARM-like"/>
</dbReference>
<dbReference type="SUPFAM" id="SSF48371">
    <property type="entry name" value="ARM repeat"/>
    <property type="match status" value="1"/>
</dbReference>
<evidence type="ECO:0000313" key="2">
    <source>
        <dbReference type="EMBL" id="TQE96611.1"/>
    </source>
</evidence>
<gene>
    <name evidence="2" type="ORF">FKZ61_06885</name>
</gene>